<evidence type="ECO:0000313" key="1">
    <source>
        <dbReference type="EMBL" id="AWR96605.1"/>
    </source>
</evidence>
<organism evidence="1 2">
    <name type="scientific">Acidianus sulfidivorans JP7</name>
    <dbReference type="NCBI Taxonomy" id="619593"/>
    <lineage>
        <taxon>Archaea</taxon>
        <taxon>Thermoproteota</taxon>
        <taxon>Thermoprotei</taxon>
        <taxon>Sulfolobales</taxon>
        <taxon>Sulfolobaceae</taxon>
        <taxon>Acidianus</taxon>
    </lineage>
</organism>
<keyword evidence="2" id="KW-1185">Reference proteome</keyword>
<sequence length="146" mass="16866">MKVKIKSLVNVVGHEELYVIPITYNGIFLLGLNFYEEVEGGRTARFIIVKDNYGEIDDKVRIISGYKGIVEAEGIEEDYKTLSKYIKIEKTLKSNRIPIFVNIEIKQNSENYARGIQGYLNYISKYGEINPLQLKDKIKLEIEELI</sequence>
<dbReference type="RefSeq" id="WP_110379495.1">
    <property type="nucleotide sequence ID" value="NZ_CP029288.2"/>
</dbReference>
<dbReference type="EMBL" id="CP029288">
    <property type="protein sequence ID" value="AWR96605.1"/>
    <property type="molecule type" value="Genomic_DNA"/>
</dbReference>
<proteinExistence type="predicted"/>
<reference evidence="1 2" key="1">
    <citation type="submission" date="2018-05" db="EMBL/GenBank/DDBJ databases">
        <title>Complete Genome Sequences of Extremely Thermoacidophilic, Metal-Mobilizing Type-Strain Members of the Archaeal Family Sulfolobaceae: Acidianus brierleyi DSM-1651T, Acidianus sulfidivorans DSM-18786T, Metallosphaera hakonensis DSM-7519T, and Metallosphaera prunae DSM-10039T.</title>
        <authorList>
            <person name="Counts J.A."/>
            <person name="Kelly R.M."/>
        </authorList>
    </citation>
    <scope>NUCLEOTIDE SEQUENCE [LARGE SCALE GENOMIC DNA]</scope>
    <source>
        <strain evidence="1 2">JP7</strain>
    </source>
</reference>
<protein>
    <submittedName>
        <fullName evidence="1">Uncharacterized protein</fullName>
    </submittedName>
</protein>
<name>A0A2U9IKU0_9CREN</name>
<gene>
    <name evidence="1" type="ORF">DFR86_02920</name>
</gene>
<evidence type="ECO:0000313" key="2">
    <source>
        <dbReference type="Proteomes" id="UP000248410"/>
    </source>
</evidence>
<dbReference type="Proteomes" id="UP000248410">
    <property type="component" value="Chromosome"/>
</dbReference>
<dbReference type="KEGG" id="asul:DFR86_02920"/>
<dbReference type="GeneID" id="36836887"/>
<dbReference type="OrthoDB" id="35434at2157"/>
<dbReference type="AlphaFoldDB" id="A0A2U9IKU0"/>
<accession>A0A2U9IKU0</accession>